<dbReference type="PATRIC" id="fig|1160718.3.peg.5145"/>
<evidence type="ECO:0000313" key="5">
    <source>
        <dbReference type="Proteomes" id="UP000009036"/>
    </source>
</evidence>
<dbReference type="Proteomes" id="UP000009036">
    <property type="component" value="Chromosome"/>
</dbReference>
<dbReference type="OrthoDB" id="5197868at2"/>
<feature type="domain" description="Putative zinc-finger" evidence="2">
    <location>
        <begin position="3"/>
        <end position="39"/>
    </location>
</feature>
<name>J1RZT1_9ACTN</name>
<dbReference type="HOGENOM" id="CLU_181588_0_0_11"/>
<evidence type="ECO:0000256" key="1">
    <source>
        <dbReference type="SAM" id="MobiDB-lite"/>
    </source>
</evidence>
<feature type="region of interest" description="Disordered" evidence="1">
    <location>
        <begin position="78"/>
        <end position="99"/>
    </location>
</feature>
<evidence type="ECO:0000313" key="3">
    <source>
        <dbReference type="EMBL" id="EJJ04067.1"/>
    </source>
</evidence>
<dbReference type="EMBL" id="AJGV01000157">
    <property type="protein sequence ID" value="EJJ04067.1"/>
    <property type="molecule type" value="Genomic_DNA"/>
</dbReference>
<dbReference type="KEGG" id="sauh:SU9_002785"/>
<accession>J1RZT1</accession>
<protein>
    <submittedName>
        <fullName evidence="4">Zf-HC2 domain-containing protein</fullName>
    </submittedName>
</protein>
<keyword evidence="5" id="KW-1185">Reference proteome</keyword>
<evidence type="ECO:0000313" key="4">
    <source>
        <dbReference type="EMBL" id="QTZ90519.1"/>
    </source>
</evidence>
<proteinExistence type="predicted"/>
<dbReference type="AlphaFoldDB" id="J1RZT1"/>
<dbReference type="Pfam" id="PF13490">
    <property type="entry name" value="zf-HC2"/>
    <property type="match status" value="1"/>
</dbReference>
<dbReference type="EMBL" id="CP072931">
    <property type="protein sequence ID" value="QTZ90519.1"/>
    <property type="molecule type" value="Genomic_DNA"/>
</dbReference>
<dbReference type="InterPro" id="IPR027383">
    <property type="entry name" value="Znf_put"/>
</dbReference>
<reference evidence="4" key="2">
    <citation type="submission" date="2021-04" db="EMBL/GenBank/DDBJ databases">
        <authorList>
            <person name="Wen M.-L."/>
            <person name="Han X.-L."/>
            <person name="Xiong J."/>
        </authorList>
    </citation>
    <scope>NUCLEOTIDE SEQUENCE</scope>
    <source>
        <strain evidence="4">AGR0001</strain>
    </source>
</reference>
<dbReference type="RefSeq" id="WP_006606593.1">
    <property type="nucleotide sequence ID" value="NZ_CP072931.1"/>
</dbReference>
<evidence type="ECO:0000259" key="2">
    <source>
        <dbReference type="Pfam" id="PF13490"/>
    </source>
</evidence>
<organism evidence="3">
    <name type="scientific">Streptomyces auratus AGR0001</name>
    <dbReference type="NCBI Taxonomy" id="1160718"/>
    <lineage>
        <taxon>Bacteria</taxon>
        <taxon>Bacillati</taxon>
        <taxon>Actinomycetota</taxon>
        <taxon>Actinomycetes</taxon>
        <taxon>Kitasatosporales</taxon>
        <taxon>Streptomycetaceae</taxon>
        <taxon>Streptomyces</taxon>
    </lineage>
</organism>
<sequence>MLCTRIRTALSARLDGEELPPGLTARRLETHLADCRDCRRWEARSRALTAGLRRAAGHPEDEVDDPAAADALLARLRTASVRPGPVPPGGVDSGGKRAG</sequence>
<reference evidence="3" key="1">
    <citation type="journal article" date="2012" name="J. Bacteriol.">
        <title>Genome Sequence of Streptomyces auratus Strain AGR0001, a Phoslactomycin-Producing Actinomycete.</title>
        <authorList>
            <person name="Han X."/>
            <person name="Li M."/>
            <person name="Ding Z."/>
            <person name="Zhao J."/>
            <person name="Ji K."/>
            <person name="Wen M."/>
            <person name="Lu T."/>
        </authorList>
    </citation>
    <scope>NUCLEOTIDE SEQUENCE [LARGE SCALE GENOMIC DNA]</scope>
    <source>
        <strain evidence="3">AGR0001</strain>
    </source>
</reference>
<gene>
    <name evidence="4" type="ORF">SU9_002785</name>
    <name evidence="3" type="ORF">SU9_25429</name>
</gene>